<evidence type="ECO:0008006" key="4">
    <source>
        <dbReference type="Google" id="ProtNLM"/>
    </source>
</evidence>
<protein>
    <recommendedName>
        <fullName evidence="4">Developmental regulator protein</fullName>
    </recommendedName>
</protein>
<feature type="region of interest" description="Disordered" evidence="1">
    <location>
        <begin position="303"/>
        <end position="330"/>
    </location>
</feature>
<evidence type="ECO:0000256" key="1">
    <source>
        <dbReference type="SAM" id="MobiDB-lite"/>
    </source>
</evidence>
<dbReference type="KEGG" id="bfu:BCIN_11g05270"/>
<accession>A0A384JXK1</accession>
<dbReference type="VEuPathDB" id="FungiDB:Bcin11g05270"/>
<feature type="compositionally biased region" description="Low complexity" evidence="1">
    <location>
        <begin position="59"/>
        <end position="77"/>
    </location>
</feature>
<evidence type="ECO:0000313" key="2">
    <source>
        <dbReference type="EMBL" id="ATZ55251.1"/>
    </source>
</evidence>
<feature type="region of interest" description="Disordered" evidence="1">
    <location>
        <begin position="58"/>
        <end position="152"/>
    </location>
</feature>
<proteinExistence type="predicted"/>
<feature type="compositionally biased region" description="Polar residues" evidence="1">
    <location>
        <begin position="125"/>
        <end position="136"/>
    </location>
</feature>
<feature type="compositionally biased region" description="Low complexity" evidence="1">
    <location>
        <begin position="111"/>
        <end position="124"/>
    </location>
</feature>
<evidence type="ECO:0000313" key="3">
    <source>
        <dbReference type="Proteomes" id="UP000001798"/>
    </source>
</evidence>
<reference evidence="2 3" key="2">
    <citation type="journal article" date="2012" name="Eukaryot. Cell">
        <title>Genome update of Botrytis cinerea strains B05.10 and T4.</title>
        <authorList>
            <person name="Staats M."/>
            <person name="van Kan J.A."/>
        </authorList>
    </citation>
    <scope>NUCLEOTIDE SEQUENCE [LARGE SCALE GENOMIC DNA]</scope>
    <source>
        <strain evidence="2 3">B05.10</strain>
    </source>
</reference>
<dbReference type="OrthoDB" id="371463at2759"/>
<sequence>MPTYLLHGFRWKRENIRIYVILNDIEDAAPEWLMAPLTSNALLNSFYKQFDFLPPSSPAPIDIAPTPSPPTECTTPQPKSPKTLTKKNKNSMMSLKSSPHKKKSSSTLRKGNSNGQNNASNSGSETLHSRSASGATNAIPREQPHNGLEKPLRFNDWSAIKLVEQYDPGDLKTTSQPWAYVSDYMVEIGLGVDICEEMEKYKANVAEAEAEAEPVPPNCEELGTSPEEISKRNEKAGWLDRLRQNLEAEAVCNWYVVVCGDEERWAPDIDLSDEMQSGDETEVDDSPVKLSRRKKFRDWLNKQISHPNGIPDGHGPSNGVPQHMAGTNIK</sequence>
<feature type="compositionally biased region" description="Basic and acidic residues" evidence="1">
    <location>
        <begin position="142"/>
        <end position="152"/>
    </location>
</feature>
<gene>
    <name evidence="2" type="ORF">BCIN_11g05270</name>
</gene>
<dbReference type="EMBL" id="CP009815">
    <property type="protein sequence ID" value="ATZ55251.1"/>
    <property type="molecule type" value="Genomic_DNA"/>
</dbReference>
<dbReference type="AlphaFoldDB" id="A0A384JXK1"/>
<organism evidence="2 3">
    <name type="scientific">Botryotinia fuckeliana (strain B05.10)</name>
    <name type="common">Noble rot fungus</name>
    <name type="synonym">Botrytis cinerea</name>
    <dbReference type="NCBI Taxonomy" id="332648"/>
    <lineage>
        <taxon>Eukaryota</taxon>
        <taxon>Fungi</taxon>
        <taxon>Dikarya</taxon>
        <taxon>Ascomycota</taxon>
        <taxon>Pezizomycotina</taxon>
        <taxon>Leotiomycetes</taxon>
        <taxon>Helotiales</taxon>
        <taxon>Sclerotiniaceae</taxon>
        <taxon>Botrytis</taxon>
    </lineage>
</organism>
<dbReference type="RefSeq" id="XP_024551862.1">
    <property type="nucleotide sequence ID" value="XM_024696059.1"/>
</dbReference>
<dbReference type="Proteomes" id="UP000001798">
    <property type="component" value="Chromosome 11"/>
</dbReference>
<reference evidence="2 3" key="1">
    <citation type="journal article" date="2011" name="PLoS Genet.">
        <title>Genomic analysis of the necrotrophic fungal pathogens Sclerotinia sclerotiorum and Botrytis cinerea.</title>
        <authorList>
            <person name="Amselem J."/>
            <person name="Cuomo C.A."/>
            <person name="van Kan J.A."/>
            <person name="Viaud M."/>
            <person name="Benito E.P."/>
            <person name="Couloux A."/>
            <person name="Coutinho P.M."/>
            <person name="de Vries R.P."/>
            <person name="Dyer P.S."/>
            <person name="Fillinger S."/>
            <person name="Fournier E."/>
            <person name="Gout L."/>
            <person name="Hahn M."/>
            <person name="Kohn L."/>
            <person name="Lapalu N."/>
            <person name="Plummer K.M."/>
            <person name="Pradier J.M."/>
            <person name="Quevillon E."/>
            <person name="Sharon A."/>
            <person name="Simon A."/>
            <person name="ten Have A."/>
            <person name="Tudzynski B."/>
            <person name="Tudzynski P."/>
            <person name="Wincker P."/>
            <person name="Andrew M."/>
            <person name="Anthouard V."/>
            <person name="Beever R.E."/>
            <person name="Beffa R."/>
            <person name="Benoit I."/>
            <person name="Bouzid O."/>
            <person name="Brault B."/>
            <person name="Chen Z."/>
            <person name="Choquer M."/>
            <person name="Collemare J."/>
            <person name="Cotton P."/>
            <person name="Danchin E.G."/>
            <person name="Da Silva C."/>
            <person name="Gautier A."/>
            <person name="Giraud C."/>
            <person name="Giraud T."/>
            <person name="Gonzalez C."/>
            <person name="Grossetete S."/>
            <person name="Guldener U."/>
            <person name="Henrissat B."/>
            <person name="Howlett B.J."/>
            <person name="Kodira C."/>
            <person name="Kretschmer M."/>
            <person name="Lappartient A."/>
            <person name="Leroch M."/>
            <person name="Levis C."/>
            <person name="Mauceli E."/>
            <person name="Neuveglise C."/>
            <person name="Oeser B."/>
            <person name="Pearson M."/>
            <person name="Poulain J."/>
            <person name="Poussereau N."/>
            <person name="Quesneville H."/>
            <person name="Rascle C."/>
            <person name="Schumacher J."/>
            <person name="Segurens B."/>
            <person name="Sexton A."/>
            <person name="Silva E."/>
            <person name="Sirven C."/>
            <person name="Soanes D.M."/>
            <person name="Talbot N.J."/>
            <person name="Templeton M."/>
            <person name="Yandava C."/>
            <person name="Yarden O."/>
            <person name="Zeng Q."/>
            <person name="Rollins J.A."/>
            <person name="Lebrun M.H."/>
            <person name="Dickman M."/>
        </authorList>
    </citation>
    <scope>NUCLEOTIDE SEQUENCE [LARGE SCALE GENOMIC DNA]</scope>
    <source>
        <strain evidence="2 3">B05.10</strain>
    </source>
</reference>
<dbReference type="GeneID" id="36394661"/>
<name>A0A384JXK1_BOTFB</name>
<reference evidence="2 3" key="3">
    <citation type="journal article" date="2017" name="Mol. Plant Pathol.">
        <title>A gapless genome sequence of the fungus Botrytis cinerea.</title>
        <authorList>
            <person name="Van Kan J.A."/>
            <person name="Stassen J.H."/>
            <person name="Mosbach A."/>
            <person name="Van Der Lee T.A."/>
            <person name="Faino L."/>
            <person name="Farmer A.D."/>
            <person name="Papasotiriou D.G."/>
            <person name="Zhou S."/>
            <person name="Seidl M.F."/>
            <person name="Cottam E."/>
            <person name="Edel D."/>
            <person name="Hahn M."/>
            <person name="Schwartz D.C."/>
            <person name="Dietrich R.A."/>
            <person name="Widdison S."/>
            <person name="Scalliet G."/>
        </authorList>
    </citation>
    <scope>NUCLEOTIDE SEQUENCE [LARGE SCALE GENOMIC DNA]</scope>
    <source>
        <strain evidence="2 3">B05.10</strain>
    </source>
</reference>
<keyword evidence="3" id="KW-1185">Reference proteome</keyword>